<dbReference type="TAIR" id="AT1G07020"/>
<dbReference type="ExpressionAtlas" id="Q9LMJ6">
    <property type="expression patterns" value="baseline and differential"/>
</dbReference>
<comment type="subcellular location">
    <subcellularLocation>
        <location evidence="1">Mitochondrion membrane</location>
        <topology evidence="1">Multi-pass membrane protein</topology>
    </subcellularLocation>
</comment>
<dbReference type="InterPro" id="IPR018108">
    <property type="entry name" value="MCP_transmembrane"/>
</dbReference>
<dbReference type="Gene3D" id="1.50.40.10">
    <property type="entry name" value="Mitochondrial carrier domain"/>
    <property type="match status" value="2"/>
</dbReference>
<feature type="repeat" description="Solcar" evidence="9">
    <location>
        <begin position="34"/>
        <end position="121"/>
    </location>
</feature>
<feature type="repeat" description="Solcar" evidence="9">
    <location>
        <begin position="225"/>
        <end position="315"/>
    </location>
</feature>
<dbReference type="PANTHER" id="PTHR45758:SF18">
    <property type="entry name" value="MITOCHONDRIAL SUBSTRATE CARRIER FAMILY PROTEIN"/>
    <property type="match status" value="1"/>
</dbReference>
<dbReference type="PRINTS" id="PR00926">
    <property type="entry name" value="MITOCARRIER"/>
</dbReference>
<dbReference type="FunFam" id="1.50.40.10:FF:000174">
    <property type="entry name" value="Mitochondrial substrate carrier family protein"/>
    <property type="match status" value="1"/>
</dbReference>
<dbReference type="GO" id="GO:0005381">
    <property type="term" value="F:iron ion transmembrane transporter activity"/>
    <property type="evidence" value="ECO:0007669"/>
    <property type="project" value="UniProtKB-ARBA"/>
</dbReference>
<evidence type="ECO:0000256" key="10">
    <source>
        <dbReference type="SAM" id="MobiDB-lite"/>
    </source>
</evidence>
<dbReference type="AlphaFoldDB" id="Q9LMJ6"/>
<evidence type="ECO:0000256" key="6">
    <source>
        <dbReference type="ARBA" id="ARBA00022989"/>
    </source>
</evidence>
<evidence type="ECO:0000313" key="11">
    <source>
        <dbReference type="EMBL" id="AAF82217.1"/>
    </source>
</evidence>
<dbReference type="GO" id="GO:0031966">
    <property type="term" value="C:mitochondrial membrane"/>
    <property type="evidence" value="ECO:0007669"/>
    <property type="project" value="UniProtKB-SubCell"/>
</dbReference>
<evidence type="ECO:0000256" key="7">
    <source>
        <dbReference type="ARBA" id="ARBA00023128"/>
    </source>
</evidence>
<dbReference type="PROSITE" id="PS50920">
    <property type="entry name" value="SOLCAR"/>
    <property type="match status" value="4"/>
</dbReference>
<feature type="repeat" description="Solcar" evidence="9">
    <location>
        <begin position="341"/>
        <end position="428"/>
    </location>
</feature>
<keyword evidence="8 9" id="KW-0472">Membrane</keyword>
<dbReference type="Pfam" id="PF00153">
    <property type="entry name" value="Mito_carr"/>
    <property type="match status" value="5"/>
</dbReference>
<comment type="similarity">
    <text evidence="2">Belongs to the mitochondrial carrier (TC 2.A.29) family.</text>
</comment>
<evidence type="ECO:0000256" key="8">
    <source>
        <dbReference type="ARBA" id="ARBA00023136"/>
    </source>
</evidence>
<dbReference type="InterPro" id="IPR023395">
    <property type="entry name" value="MCP_dom_sf"/>
</dbReference>
<dbReference type="InterPro" id="IPR002067">
    <property type="entry name" value="MCP"/>
</dbReference>
<evidence type="ECO:0000256" key="3">
    <source>
        <dbReference type="ARBA" id="ARBA00022448"/>
    </source>
</evidence>
<feature type="compositionally biased region" description="Low complexity" evidence="10">
    <location>
        <begin position="638"/>
        <end position="648"/>
    </location>
</feature>
<reference key="1">
    <citation type="journal article" date="2000" name="Nature">
        <title>Sequence and analysis of chromosome 1 of the plant Arabidopsis thaliana.</title>
        <authorList>
            <person name="Theologis A."/>
            <person name="Ecker J.R."/>
            <person name="Palm C.J."/>
            <person name="Federspiel N.A."/>
            <person name="Kaul S."/>
            <person name="White O."/>
            <person name="Alonso J."/>
            <person name="Altafi H."/>
            <person name="Araujo R."/>
            <person name="Bowman C.L."/>
            <person name="Brooks S.Y."/>
            <person name="Buehler E."/>
            <person name="Chan A."/>
            <person name="Chao Q."/>
            <person name="Chen H."/>
            <person name="Cheuk R.F."/>
            <person name="Chin C.W."/>
            <person name="Chung M.K."/>
            <person name="Conn L."/>
            <person name="Conway A.B."/>
            <person name="Conway A.R."/>
            <person name="Creasy T.H."/>
            <person name="Dewar K."/>
            <person name="Dunn P."/>
            <person name="Etgu P."/>
            <person name="Feldblyum T.V."/>
            <person name="Feng J."/>
            <person name="Fong B."/>
            <person name="Fujii C.Y."/>
            <person name="Gill J.E."/>
            <person name="Goldsmith A.D."/>
            <person name="Haas B."/>
            <person name="Hansen N.F."/>
            <person name="Hughes B."/>
            <person name="Huizar L."/>
            <person name="Hunter J.L."/>
            <person name="Jenkins J."/>
            <person name="Johnson-Hopson C."/>
            <person name="Khan S."/>
            <person name="Khaykin E."/>
            <person name="Kim C.J."/>
            <person name="Koo H.L."/>
            <person name="Kremenetskaia I."/>
            <person name="Kurtz D.B."/>
            <person name="Kwan A."/>
            <person name="Lam B."/>
            <person name="Langin-Hooper S."/>
            <person name="Lee A."/>
            <person name="Lee J.M."/>
            <person name="Lenz C.A."/>
            <person name="Li J.H."/>
            <person name="Li Y."/>
            <person name="Lin X."/>
            <person name="Liu S.X."/>
            <person name="Liu Z.A."/>
            <person name="Luros J.S."/>
            <person name="Maiti R."/>
            <person name="Marziali A."/>
            <person name="Militscher J."/>
            <person name="Miranda M."/>
            <person name="Nguyen M."/>
            <person name="Nierman W.C."/>
            <person name="Osborne B.I."/>
            <person name="Pai G."/>
            <person name="Peterson J."/>
            <person name="Pham P.K."/>
            <person name="Rizzo M."/>
            <person name="Rooney T."/>
            <person name="Rowley D."/>
            <person name="Sakano H."/>
            <person name="Salzberg S.L."/>
            <person name="Schwartz J.R."/>
            <person name="Shinn P."/>
            <person name="Southwick A.M."/>
            <person name="Sun H."/>
            <person name="Tallon L.J."/>
            <person name="Tambunga G."/>
            <person name="Toriumi M.J."/>
            <person name="Town C.D."/>
            <person name="Utterback T."/>
            <person name="Van Aken S."/>
            <person name="Vaysberg M."/>
            <person name="Vysotskaia V.S."/>
            <person name="Walker M."/>
            <person name="Wu D."/>
            <person name="Yu G."/>
            <person name="Fraser C.M."/>
            <person name="Venter J.C."/>
            <person name="Davis R.W."/>
        </authorList>
    </citation>
    <scope>NUCLEOTIDE SEQUENCE [LARGE SCALE GENOMIC DNA]</scope>
    <source>
        <strain>cv. Columbia</strain>
    </source>
</reference>
<organism evidence="11">
    <name type="scientific">Arabidopsis thaliana</name>
    <name type="common">Mouse-ear cress</name>
    <dbReference type="NCBI Taxonomy" id="3702"/>
    <lineage>
        <taxon>Eukaryota</taxon>
        <taxon>Viridiplantae</taxon>
        <taxon>Streptophyta</taxon>
        <taxon>Embryophyta</taxon>
        <taxon>Tracheophyta</taxon>
        <taxon>Spermatophyta</taxon>
        <taxon>Magnoliopsida</taxon>
        <taxon>eudicotyledons</taxon>
        <taxon>Gunneridae</taxon>
        <taxon>Pentapetalae</taxon>
        <taxon>rosids</taxon>
        <taxon>malvids</taxon>
        <taxon>Brassicales</taxon>
        <taxon>Brassicaceae</taxon>
        <taxon>Camelineae</taxon>
        <taxon>Arabidopsis</taxon>
    </lineage>
</organism>
<evidence type="ECO:0000256" key="9">
    <source>
        <dbReference type="PROSITE-ProRule" id="PRU00282"/>
    </source>
</evidence>
<protein>
    <submittedName>
        <fullName evidence="11">F10K1.26 protein</fullName>
    </submittedName>
</protein>
<keyword evidence="4 9" id="KW-0812">Transmembrane</keyword>
<keyword evidence="3" id="KW-0813">Transport</keyword>
<dbReference type="Pfam" id="PF06910">
    <property type="entry name" value="MEA1"/>
    <property type="match status" value="1"/>
</dbReference>
<dbReference type="SUPFAM" id="SSF103506">
    <property type="entry name" value="Mitochondrial carrier"/>
    <property type="match status" value="2"/>
</dbReference>
<feature type="repeat" description="Solcar" evidence="9">
    <location>
        <begin position="128"/>
        <end position="212"/>
    </location>
</feature>
<dbReference type="PANTHER" id="PTHR45758">
    <property type="entry name" value="MITOFERRIN-1-RELATED"/>
    <property type="match status" value="1"/>
</dbReference>
<feature type="region of interest" description="Disordered" evidence="10">
    <location>
        <begin position="634"/>
        <end position="653"/>
    </location>
</feature>
<proteinExistence type="inferred from homology"/>
<dbReference type="PIR" id="A86205">
    <property type="entry name" value="A86205"/>
</dbReference>
<accession>Q9LMJ6</accession>
<evidence type="ECO:0000256" key="5">
    <source>
        <dbReference type="ARBA" id="ARBA00022737"/>
    </source>
</evidence>
<dbReference type="EMBL" id="AC067971">
    <property type="protein sequence ID" value="AAF82217.1"/>
    <property type="molecule type" value="Genomic_DNA"/>
</dbReference>
<gene>
    <name evidence="11" type="primary">F10K1.26</name>
</gene>
<feature type="region of interest" description="Disordered" evidence="10">
    <location>
        <begin position="1"/>
        <end position="22"/>
    </location>
</feature>
<keyword evidence="6" id="KW-1133">Transmembrane helix</keyword>
<sequence>MATEATTVPKFQEPDLRQVSQTPDFKPEIAHDGLKFWQFMIAGSIAGSVEHMAMFPVDTIKTHMQALRPCPLKPVGIREAFRSIIQKEGPSALYRGIWAMGLGAGPAHAVYFSFYEVSKKYLSAGDQNNSVAHAMSGVFATISSDAVFTPMDMVKQRLQMGEGTYKGVWDCVKRVLREEGIGAFYASYRTTVLMNAPFTAVHFATYEAAKKGLMEFSPDRISDEEGWLVHATAGAAAGGLAAAVTTPLDVVKTQLQCQGVCGCDRFTSSSISHVLRTIVKKDGYRGLLRGWLPRMLFHAPAAAICWSTYEGVLYRRSFNAPNIPNMAVEDSTAPKFKEQDLQLWQLMIAGSVAGSFKNMTMFPVRTLDQRMLHRSYSQRHVGIRQALRSVIQTEGPSALYRGIWYMRHGAMGPAQFVHFSFYDVSKNFLSTGNPNNPVVHVISWAFTAVWSYAVSTPVDMAKLRHQNGFGNYKGVWDCAKRVTHEEGITFEILDHSKSSHEYLLSKLNSSCCDLHVIRSFGGISTQEETDRDITEKEELVVGSCHRRSHRRWIGSCSDLAAWVYASPECSSMHQQQPYVGPLTRRPNLSFRTSTAIQNGLIKIKRMGQRIDITTTTDSTSDISRLQVIDPIEGSMEENNNAGSDSDSNSVEDSQDYYEPISAVDLYNSNDDEEDSYLPIGGDGLSNGHCMIPDAEVGISSISINDNTDSEEETETETGPEIRRAFEEDERRRRSPLVEENAVRVMEAMRAISFPGTAPDWASDVNEDRWIDQLRRLRTTSQ</sequence>
<evidence type="ECO:0000256" key="2">
    <source>
        <dbReference type="ARBA" id="ARBA00006375"/>
    </source>
</evidence>
<keyword evidence="5" id="KW-0677">Repeat</keyword>
<evidence type="ECO:0000256" key="1">
    <source>
        <dbReference type="ARBA" id="ARBA00004225"/>
    </source>
</evidence>
<reference evidence="11" key="2">
    <citation type="submission" date="2000-07" db="EMBL/GenBank/DDBJ databases">
        <authorList>
            <person name="Theologis"/>
        </authorList>
    </citation>
    <scope>NUCLEOTIDE SEQUENCE</scope>
</reference>
<reference evidence="11" key="3">
    <citation type="submission" date="2001-01" db="EMBL/GenBank/DDBJ databases">
        <title>The sequence of BAC F10K1 from Arabidopsis thaliana chromosome 1.</title>
        <authorList>
            <person name="Liu S.X."/>
            <person name="Chan A."/>
            <person name="Yu G."/>
            <person name="Etgu P."/>
            <person name="Lee J.M."/>
            <person name="Lenz C."/>
            <person name="Pham P."/>
            <person name="Sakano H."/>
            <person name="Toriumi M."/>
            <person name="Chung M."/>
            <person name="Goldsmith A."/>
            <person name="Liu A."/>
            <person name="Liu A."/>
            <person name="Vaysberg M."/>
            <person name="Altafi H."/>
            <person name="Brooks S."/>
            <person name="Buehler E."/>
            <person name="Chao Q."/>
            <person name="Conn L."/>
            <person name="Conway A."/>
            <person name="Hansen N."/>
            <person name="Johnson-Hopson C."/>
            <person name="Khan S."/>
            <person name="Kim C."/>
            <person name="Lam B."/>
            <person name="Miranda M."/>
            <person name="Nguyen M."/>
            <person name="Palm C.J."/>
            <person name="Shinn P."/>
            <person name="Southwick A."/>
            <person name="Davis R.W."/>
            <person name="Ecker J.R."/>
            <person name="Federspiel N.A."/>
            <person name="Theologis A."/>
        </authorList>
    </citation>
    <scope>NUCLEOTIDE SEQUENCE</scope>
</reference>
<keyword evidence="7" id="KW-0496">Mitochondrion</keyword>
<name>Q9LMJ6_ARATH</name>
<evidence type="ECO:0000256" key="4">
    <source>
        <dbReference type="ARBA" id="ARBA00022692"/>
    </source>
</evidence>